<dbReference type="AlphaFoldDB" id="A0A240EBJ7"/>
<keyword evidence="3" id="KW-1185">Reference proteome</keyword>
<dbReference type="EMBL" id="OANT01000008">
    <property type="protein sequence ID" value="SNX46087.1"/>
    <property type="molecule type" value="Genomic_DNA"/>
</dbReference>
<protein>
    <submittedName>
        <fullName evidence="2">Uncharacterized protein</fullName>
    </submittedName>
</protein>
<name>A0A240EBJ7_9GAMM</name>
<evidence type="ECO:0000313" key="2">
    <source>
        <dbReference type="EMBL" id="SNX46087.1"/>
    </source>
</evidence>
<keyword evidence="1" id="KW-1133">Transmembrane helix</keyword>
<keyword evidence="1" id="KW-0472">Membrane</keyword>
<evidence type="ECO:0000256" key="1">
    <source>
        <dbReference type="SAM" id="Phobius"/>
    </source>
</evidence>
<accession>A0A240EBJ7</accession>
<sequence length="47" mass="5596">MHQLKITLWILLVVVLLSLFNFYDQKMSTDAELNQYSKKSEYLNDSD</sequence>
<evidence type="ECO:0000313" key="3">
    <source>
        <dbReference type="Proteomes" id="UP000219042"/>
    </source>
</evidence>
<reference evidence="3" key="1">
    <citation type="submission" date="2016-09" db="EMBL/GenBank/DDBJ databases">
        <authorList>
            <person name="Varghese N."/>
            <person name="Submissions S."/>
        </authorList>
    </citation>
    <scope>NUCLEOTIDE SEQUENCE [LARGE SCALE GENOMIC DNA]</scope>
    <source>
        <strain evidence="3">ANC 4466</strain>
    </source>
</reference>
<gene>
    <name evidence="2" type="ORF">SAMN05421731_10834</name>
</gene>
<organism evidence="2 3">
    <name type="scientific">Acinetobacter puyangensis</name>
    <dbReference type="NCBI Taxonomy" id="1096779"/>
    <lineage>
        <taxon>Bacteria</taxon>
        <taxon>Pseudomonadati</taxon>
        <taxon>Pseudomonadota</taxon>
        <taxon>Gammaproteobacteria</taxon>
        <taxon>Moraxellales</taxon>
        <taxon>Moraxellaceae</taxon>
        <taxon>Acinetobacter</taxon>
    </lineage>
</organism>
<dbReference type="Proteomes" id="UP000219042">
    <property type="component" value="Unassembled WGS sequence"/>
</dbReference>
<proteinExistence type="predicted"/>
<keyword evidence="1" id="KW-0812">Transmembrane</keyword>
<feature type="transmembrane region" description="Helical" evidence="1">
    <location>
        <begin position="6"/>
        <end position="23"/>
    </location>
</feature>